<dbReference type="InterPro" id="IPR001907">
    <property type="entry name" value="ClpP"/>
</dbReference>
<evidence type="ECO:0000313" key="4">
    <source>
        <dbReference type="Proteomes" id="UP000250915"/>
    </source>
</evidence>
<dbReference type="OrthoDB" id="9806592at2"/>
<dbReference type="InterPro" id="IPR023562">
    <property type="entry name" value="ClpP/TepA"/>
</dbReference>
<dbReference type="Proteomes" id="UP000250915">
    <property type="component" value="Unassembled WGS sequence"/>
</dbReference>
<comment type="similarity">
    <text evidence="1 2">Belongs to the peptidase S14 family.</text>
</comment>
<dbReference type="Gene3D" id="3.90.226.10">
    <property type="entry name" value="2-enoyl-CoA Hydratase, Chain A, domain 1"/>
    <property type="match status" value="1"/>
</dbReference>
<dbReference type="GO" id="GO:0004176">
    <property type="term" value="F:ATP-dependent peptidase activity"/>
    <property type="evidence" value="ECO:0007669"/>
    <property type="project" value="InterPro"/>
</dbReference>
<evidence type="ECO:0000313" key="3">
    <source>
        <dbReference type="EMBL" id="RAV17472.1"/>
    </source>
</evidence>
<evidence type="ECO:0000256" key="1">
    <source>
        <dbReference type="ARBA" id="ARBA00007039"/>
    </source>
</evidence>
<dbReference type="GO" id="GO:0009368">
    <property type="term" value="C:endopeptidase Clp complex"/>
    <property type="evidence" value="ECO:0007669"/>
    <property type="project" value="TreeGrafter"/>
</dbReference>
<organism evidence="3 4">
    <name type="scientific">Mycobacterium colombiense</name>
    <dbReference type="NCBI Taxonomy" id="339268"/>
    <lineage>
        <taxon>Bacteria</taxon>
        <taxon>Bacillati</taxon>
        <taxon>Actinomycetota</taxon>
        <taxon>Actinomycetes</taxon>
        <taxon>Mycobacteriales</taxon>
        <taxon>Mycobacteriaceae</taxon>
        <taxon>Mycobacterium</taxon>
        <taxon>Mycobacterium avium complex (MAC)</taxon>
    </lineage>
</organism>
<dbReference type="PANTHER" id="PTHR10381:SF11">
    <property type="entry name" value="ATP-DEPENDENT CLP PROTEASE PROTEOLYTIC SUBUNIT, MITOCHONDRIAL"/>
    <property type="match status" value="1"/>
</dbReference>
<dbReference type="GO" id="GO:0004252">
    <property type="term" value="F:serine-type endopeptidase activity"/>
    <property type="evidence" value="ECO:0007669"/>
    <property type="project" value="InterPro"/>
</dbReference>
<dbReference type="PANTHER" id="PTHR10381">
    <property type="entry name" value="ATP-DEPENDENT CLP PROTEASE PROTEOLYTIC SUBUNIT"/>
    <property type="match status" value="1"/>
</dbReference>
<accession>A0A329MD24</accession>
<evidence type="ECO:0000256" key="2">
    <source>
        <dbReference type="RuleBase" id="RU003567"/>
    </source>
</evidence>
<protein>
    <recommendedName>
        <fullName evidence="2">ATP-dependent Clp protease proteolytic subunit</fullName>
    </recommendedName>
</protein>
<gene>
    <name evidence="3" type="ORF">DQP57_00145</name>
</gene>
<dbReference type="PRINTS" id="PR00127">
    <property type="entry name" value="CLPPROTEASEP"/>
</dbReference>
<dbReference type="InterPro" id="IPR029045">
    <property type="entry name" value="ClpP/crotonase-like_dom_sf"/>
</dbReference>
<dbReference type="Pfam" id="PF00574">
    <property type="entry name" value="CLP_protease"/>
    <property type="match status" value="1"/>
</dbReference>
<proteinExistence type="inferred from homology"/>
<dbReference type="GO" id="GO:0051117">
    <property type="term" value="F:ATPase binding"/>
    <property type="evidence" value="ECO:0007669"/>
    <property type="project" value="TreeGrafter"/>
</dbReference>
<sequence length="257" mass="28915">MWAPNARRKMTSPAETAKFEAEAAHLLAQTELRKAETRRKLAEAVAAEYHMETARIARDAAVRQEKIATSANHHHYQFDFLTGVYDEPVTACLAQLAIWHRNEPNCPMTIVMDSPGGSVIDGMHLFDQITAYSTRPWDTSSRPKGTHHTTMIVRGYAASMAGILLQSADHRIVGPESYIMVHEVSSFAQGKIGELKDEIKFLDKMSDRVANIFVTRAQATGRPDAIDLDTFKAKWNRQDWWLDSEEAYRLGIVDEIG</sequence>
<comment type="caution">
    <text evidence="3">The sequence shown here is derived from an EMBL/GenBank/DDBJ whole genome shotgun (WGS) entry which is preliminary data.</text>
</comment>
<dbReference type="AlphaFoldDB" id="A0A329MD24"/>
<dbReference type="GO" id="GO:0006515">
    <property type="term" value="P:protein quality control for misfolded or incompletely synthesized proteins"/>
    <property type="evidence" value="ECO:0007669"/>
    <property type="project" value="TreeGrafter"/>
</dbReference>
<reference evidence="3 4" key="1">
    <citation type="submission" date="2018-06" db="EMBL/GenBank/DDBJ databases">
        <title>NTM in soil in Japan.</title>
        <authorList>
            <person name="Ohya K."/>
        </authorList>
    </citation>
    <scope>NUCLEOTIDE SEQUENCE [LARGE SCALE GENOMIC DNA]</scope>
    <source>
        <strain evidence="3 4">GF28</strain>
    </source>
</reference>
<dbReference type="SUPFAM" id="SSF52096">
    <property type="entry name" value="ClpP/crotonase"/>
    <property type="match status" value="1"/>
</dbReference>
<name>A0A329MD24_9MYCO</name>
<dbReference type="EMBL" id="QMEV01000001">
    <property type="protein sequence ID" value="RAV17472.1"/>
    <property type="molecule type" value="Genomic_DNA"/>
</dbReference>